<gene>
    <name evidence="1" type="ORF">llap_22604</name>
</gene>
<dbReference type="AlphaFoldDB" id="A0A2I0SZY7"/>
<organism evidence="1 2">
    <name type="scientific">Limosa lapponica baueri</name>
    <dbReference type="NCBI Taxonomy" id="1758121"/>
    <lineage>
        <taxon>Eukaryota</taxon>
        <taxon>Metazoa</taxon>
        <taxon>Chordata</taxon>
        <taxon>Craniata</taxon>
        <taxon>Vertebrata</taxon>
        <taxon>Euteleostomi</taxon>
        <taxon>Archelosauria</taxon>
        <taxon>Archosauria</taxon>
        <taxon>Dinosauria</taxon>
        <taxon>Saurischia</taxon>
        <taxon>Theropoda</taxon>
        <taxon>Coelurosauria</taxon>
        <taxon>Aves</taxon>
        <taxon>Neognathae</taxon>
        <taxon>Neoaves</taxon>
        <taxon>Charadriiformes</taxon>
        <taxon>Scolopacidae</taxon>
        <taxon>Limosa</taxon>
    </lineage>
</organism>
<name>A0A2I0SZY7_LIMLA</name>
<keyword evidence="2" id="KW-1185">Reference proteome</keyword>
<evidence type="ECO:0008006" key="3">
    <source>
        <dbReference type="Google" id="ProtNLM"/>
    </source>
</evidence>
<protein>
    <recommendedName>
        <fullName evidence="3">Rna-directed dna polymerase from mobile element jockey-like</fullName>
    </recommendedName>
</protein>
<dbReference type="Proteomes" id="UP000233556">
    <property type="component" value="Unassembled WGS sequence"/>
</dbReference>
<dbReference type="PANTHER" id="PTHR33332">
    <property type="entry name" value="REVERSE TRANSCRIPTASE DOMAIN-CONTAINING PROTEIN"/>
    <property type="match status" value="1"/>
</dbReference>
<dbReference type="EMBL" id="KZ531543">
    <property type="protein sequence ID" value="PKU27092.1"/>
    <property type="molecule type" value="Genomic_DNA"/>
</dbReference>
<reference evidence="2" key="2">
    <citation type="submission" date="2017-12" db="EMBL/GenBank/DDBJ databases">
        <title>Genome sequence of the Bar-tailed Godwit (Limosa lapponica baueri).</title>
        <authorList>
            <person name="Lima N.C.B."/>
            <person name="Parody-Merino A.M."/>
            <person name="Battley P.F."/>
            <person name="Fidler A.E."/>
            <person name="Prosdocimi F."/>
        </authorList>
    </citation>
    <scope>NUCLEOTIDE SEQUENCE [LARGE SCALE GENOMIC DNA]</scope>
</reference>
<evidence type="ECO:0000313" key="2">
    <source>
        <dbReference type="Proteomes" id="UP000233556"/>
    </source>
</evidence>
<dbReference type="OrthoDB" id="416454at2759"/>
<reference evidence="2" key="1">
    <citation type="submission" date="2017-11" db="EMBL/GenBank/DDBJ databases">
        <authorList>
            <person name="Lima N.C."/>
            <person name="Parody-Merino A.M."/>
            <person name="Battley P.F."/>
            <person name="Fidler A.E."/>
            <person name="Prosdocimi F."/>
        </authorList>
    </citation>
    <scope>NUCLEOTIDE SEQUENCE [LARGE SCALE GENOMIC DNA]</scope>
</reference>
<evidence type="ECO:0000313" key="1">
    <source>
        <dbReference type="EMBL" id="PKU27092.1"/>
    </source>
</evidence>
<sequence length="84" mass="9780">MEQILLEVMSKNMEDREVIRDNQHCFTKDKSYLTNLVVFYNGVAASVDKKRAADVTYLEFCKAFDMVPSNILAYKLDKYGFDKL</sequence>
<accession>A0A2I0SZY7</accession>
<proteinExistence type="predicted"/>